<evidence type="ECO:0000313" key="13">
    <source>
        <dbReference type="Proteomes" id="UP000621266"/>
    </source>
</evidence>
<evidence type="ECO:0000256" key="5">
    <source>
        <dbReference type="ARBA" id="ARBA00022519"/>
    </source>
</evidence>
<evidence type="ECO:0000256" key="6">
    <source>
        <dbReference type="ARBA" id="ARBA00022692"/>
    </source>
</evidence>
<evidence type="ECO:0000256" key="1">
    <source>
        <dbReference type="ARBA" id="ARBA00004651"/>
    </source>
</evidence>
<comment type="subunit">
    <text evidence="2">The complex is composed of two ATP-binding proteins (LsrA), two transmembrane proteins (LsrC and LsrD) and a solute-binding protein (LsrB).</text>
</comment>
<accession>A0ABQ7FRM2</accession>
<evidence type="ECO:0000256" key="3">
    <source>
        <dbReference type="ARBA" id="ARBA00022448"/>
    </source>
</evidence>
<feature type="transmembrane region" description="Helical" evidence="11">
    <location>
        <begin position="112"/>
        <end position="132"/>
    </location>
</feature>
<keyword evidence="3" id="KW-0813">Transport</keyword>
<evidence type="ECO:0000256" key="4">
    <source>
        <dbReference type="ARBA" id="ARBA00022475"/>
    </source>
</evidence>
<dbReference type="PANTHER" id="PTHR32196">
    <property type="entry name" value="ABC TRANSPORTER PERMEASE PROTEIN YPHD-RELATED-RELATED"/>
    <property type="match status" value="1"/>
</dbReference>
<keyword evidence="8 11" id="KW-0472">Membrane</keyword>
<evidence type="ECO:0000256" key="9">
    <source>
        <dbReference type="ARBA" id="ARBA00025439"/>
    </source>
</evidence>
<name>A0ABQ7FRM2_9ACTN</name>
<sequence length="350" mass="35894">MTTTVERPSAAGQSGERSARSLVDAVFRAREITIAGALLLLVLGTWAANPRFLSDQGVKDLLLNASILVLLAVGQSAVVITRNIDLSVGSVTGLSAFACGQFAADSGHGPGVVLLLGLGIGFVCGLVSGALVSFGRVPALVVTLGMLYVIQGVGYWWAQGEQISASEVPDGVLRLGSGSLLGVPYLPLLAFAVLAATGWFLRNYRTGRELYAIGSGPEAARLAGVPVRRRVLGAYLFSGTVAGFAGALWLARFGTVVADNAHGWELTVVSAVVVGGVAITGGTGTVWGAALGALLLTTIGSALAVLKIDAFWQGAITGALLLAAISADRIVNLRVTRALRKRSSRHGHGA</sequence>
<feature type="transmembrane region" description="Helical" evidence="11">
    <location>
        <begin position="178"/>
        <end position="201"/>
    </location>
</feature>
<feature type="transmembrane region" description="Helical" evidence="11">
    <location>
        <begin position="286"/>
        <end position="305"/>
    </location>
</feature>
<keyword evidence="7 11" id="KW-1133">Transmembrane helix</keyword>
<feature type="transmembrane region" description="Helical" evidence="11">
    <location>
        <begin position="32"/>
        <end position="49"/>
    </location>
</feature>
<feature type="transmembrane region" description="Helical" evidence="11">
    <location>
        <begin position="263"/>
        <end position="279"/>
    </location>
</feature>
<gene>
    <name evidence="12" type="ORF">GCU69_03045</name>
</gene>
<feature type="transmembrane region" description="Helical" evidence="11">
    <location>
        <begin position="231"/>
        <end position="251"/>
    </location>
</feature>
<dbReference type="Proteomes" id="UP000621266">
    <property type="component" value="Unassembled WGS sequence"/>
</dbReference>
<comment type="subcellular location">
    <subcellularLocation>
        <location evidence="1">Cell membrane</location>
        <topology evidence="1">Multi-pass membrane protein</topology>
    </subcellularLocation>
</comment>
<protein>
    <recommendedName>
        <fullName evidence="10">Autoinducer 2 import system permease protein LsrC</fullName>
    </recommendedName>
</protein>
<keyword evidence="13" id="KW-1185">Reference proteome</keyword>
<dbReference type="InterPro" id="IPR001851">
    <property type="entry name" value="ABC_transp_permease"/>
</dbReference>
<comment type="caution">
    <text evidence="12">The sequence shown here is derived from an EMBL/GenBank/DDBJ whole genome shotgun (WGS) entry which is preliminary data.</text>
</comment>
<reference evidence="12 13" key="1">
    <citation type="submission" date="2019-10" db="EMBL/GenBank/DDBJ databases">
        <title>Streptomyces tenebrisbrunneis sp.nov., an endogenous actinomycete isolated from of Lycium ruthenicum.</title>
        <authorList>
            <person name="Ma L."/>
        </authorList>
    </citation>
    <scope>NUCLEOTIDE SEQUENCE [LARGE SCALE GENOMIC DNA]</scope>
    <source>
        <strain evidence="12 13">TRM 66187</strain>
    </source>
</reference>
<dbReference type="CDD" id="cd06579">
    <property type="entry name" value="TM_PBP1_transp_AraH_like"/>
    <property type="match status" value="1"/>
</dbReference>
<evidence type="ECO:0000256" key="11">
    <source>
        <dbReference type="SAM" id="Phobius"/>
    </source>
</evidence>
<keyword evidence="5" id="KW-0997">Cell inner membrane</keyword>
<evidence type="ECO:0000256" key="7">
    <source>
        <dbReference type="ARBA" id="ARBA00022989"/>
    </source>
</evidence>
<comment type="function">
    <text evidence="9">Part of the ABC transporter complex LsrABCD involved in autoinducer 2 (AI-2) import. Probably responsible for the translocation of the substrate across the membrane.</text>
</comment>
<feature type="transmembrane region" description="Helical" evidence="11">
    <location>
        <begin position="311"/>
        <end position="331"/>
    </location>
</feature>
<dbReference type="Pfam" id="PF02653">
    <property type="entry name" value="BPD_transp_2"/>
    <property type="match status" value="1"/>
</dbReference>
<feature type="transmembrane region" description="Helical" evidence="11">
    <location>
        <begin position="61"/>
        <end position="80"/>
    </location>
</feature>
<keyword evidence="6 11" id="KW-0812">Transmembrane</keyword>
<organism evidence="12 13">
    <name type="scientific">Streptomyces lycii</name>
    <dbReference type="NCBI Taxonomy" id="2654337"/>
    <lineage>
        <taxon>Bacteria</taxon>
        <taxon>Bacillati</taxon>
        <taxon>Actinomycetota</taxon>
        <taxon>Actinomycetes</taxon>
        <taxon>Kitasatosporales</taxon>
        <taxon>Streptomycetaceae</taxon>
        <taxon>Streptomyces</taxon>
    </lineage>
</organism>
<dbReference type="PANTHER" id="PTHR32196:SF29">
    <property type="entry name" value="AUTOINDUCER 2 IMPORT SYSTEM PERMEASE PROTEIN LSRC"/>
    <property type="match status" value="1"/>
</dbReference>
<evidence type="ECO:0000256" key="8">
    <source>
        <dbReference type="ARBA" id="ARBA00023136"/>
    </source>
</evidence>
<evidence type="ECO:0000313" key="12">
    <source>
        <dbReference type="EMBL" id="KAF4410601.1"/>
    </source>
</evidence>
<keyword evidence="4" id="KW-1003">Cell membrane</keyword>
<dbReference type="EMBL" id="WHPN01000057">
    <property type="protein sequence ID" value="KAF4410601.1"/>
    <property type="molecule type" value="Genomic_DNA"/>
</dbReference>
<evidence type="ECO:0000256" key="10">
    <source>
        <dbReference type="ARBA" id="ARBA00039382"/>
    </source>
</evidence>
<proteinExistence type="predicted"/>
<evidence type="ECO:0000256" key="2">
    <source>
        <dbReference type="ARBA" id="ARBA00011262"/>
    </source>
</evidence>
<feature type="transmembrane region" description="Helical" evidence="11">
    <location>
        <begin position="139"/>
        <end position="158"/>
    </location>
</feature>
<dbReference type="RefSeq" id="WP_156205055.1">
    <property type="nucleotide sequence ID" value="NZ_WHPN01000057.1"/>
</dbReference>